<proteinExistence type="predicted"/>
<evidence type="ECO:0000313" key="2">
    <source>
        <dbReference type="Proteomes" id="UP000642265"/>
    </source>
</evidence>
<name>A0A8I0N7H2_BRUAN</name>
<dbReference type="EMBL" id="JACZKO010000038">
    <property type="protein sequence ID" value="MBE0562090.1"/>
    <property type="molecule type" value="Genomic_DNA"/>
</dbReference>
<sequence>MSKRLDITARQVTAICEGAKKAGCIPEIKIGNAYIRLIPQELLIDISDEIPYEEKGRGYL</sequence>
<comment type="caution">
    <text evidence="1">The sequence shown here is derived from an EMBL/GenBank/DDBJ whole genome shotgun (WGS) entry which is preliminary data.</text>
</comment>
<organism evidence="1 2">
    <name type="scientific">Brucella anthropi</name>
    <name type="common">Ochrobactrum anthropi</name>
    <dbReference type="NCBI Taxonomy" id="529"/>
    <lineage>
        <taxon>Bacteria</taxon>
        <taxon>Pseudomonadati</taxon>
        <taxon>Pseudomonadota</taxon>
        <taxon>Alphaproteobacteria</taxon>
        <taxon>Hyphomicrobiales</taxon>
        <taxon>Brucellaceae</taxon>
        <taxon>Brucella/Ochrobactrum group</taxon>
        <taxon>Brucella</taxon>
    </lineage>
</organism>
<gene>
    <name evidence="1" type="ORF">IH622_14910</name>
</gene>
<dbReference type="Proteomes" id="UP000642265">
    <property type="component" value="Unassembled WGS sequence"/>
</dbReference>
<reference evidence="1" key="1">
    <citation type="submission" date="2020-09" db="EMBL/GenBank/DDBJ databases">
        <authorList>
            <person name="Dalcin Martins P."/>
        </authorList>
    </citation>
    <scope>NUCLEOTIDE SEQUENCE</scope>
    <source>
        <strain evidence="1">MAG47</strain>
    </source>
</reference>
<evidence type="ECO:0000313" key="1">
    <source>
        <dbReference type="EMBL" id="MBE0562090.1"/>
    </source>
</evidence>
<reference evidence="1" key="2">
    <citation type="submission" date="2020-10" db="EMBL/GenBank/DDBJ databases">
        <title>Enrichment of novel Verrucomicrobia, Bacteroidetes and Krumholzibacteria in an oxygen-limited, methane- and iron-fed bioreactor inoculated with Bothnian Sea sediments.</title>
        <authorList>
            <person name="Martins P.D."/>
            <person name="de Jong A."/>
            <person name="Lenstra W.K."/>
            <person name="van Helmond N.A.G.M."/>
            <person name="Slomp C.P."/>
            <person name="Jetten M.S.M."/>
            <person name="Welte C.U."/>
            <person name="Rasigraf O."/>
        </authorList>
    </citation>
    <scope>NUCLEOTIDE SEQUENCE</scope>
    <source>
        <strain evidence="1">MAG47</strain>
    </source>
</reference>
<accession>A0A8I0N7H2</accession>
<dbReference type="AlphaFoldDB" id="A0A8I0N7H2"/>
<protein>
    <submittedName>
        <fullName evidence="1">Uncharacterized protein</fullName>
    </submittedName>
</protein>